<gene>
    <name evidence="2" type="ORF">WJX72_010229</name>
</gene>
<evidence type="ECO:0000313" key="2">
    <source>
        <dbReference type="EMBL" id="KAK9815823.1"/>
    </source>
</evidence>
<comment type="caution">
    <text evidence="2">The sequence shown here is derived from an EMBL/GenBank/DDBJ whole genome shotgun (WGS) entry which is preliminary data.</text>
</comment>
<feature type="compositionally biased region" description="Acidic residues" evidence="1">
    <location>
        <begin position="83"/>
        <end position="98"/>
    </location>
</feature>
<feature type="compositionally biased region" description="Acidic residues" evidence="1">
    <location>
        <begin position="50"/>
        <end position="59"/>
    </location>
</feature>
<reference evidence="2 3" key="1">
    <citation type="journal article" date="2024" name="Nat. Commun.">
        <title>Phylogenomics reveals the evolutionary origins of lichenization in chlorophyte algae.</title>
        <authorList>
            <person name="Puginier C."/>
            <person name="Libourel C."/>
            <person name="Otte J."/>
            <person name="Skaloud P."/>
            <person name="Haon M."/>
            <person name="Grisel S."/>
            <person name="Petersen M."/>
            <person name="Berrin J.G."/>
            <person name="Delaux P.M."/>
            <person name="Dal Grande F."/>
            <person name="Keller J."/>
        </authorList>
    </citation>
    <scope>NUCLEOTIDE SEQUENCE [LARGE SCALE GENOMIC DNA]</scope>
    <source>
        <strain evidence="2 3">SAG 2043</strain>
    </source>
</reference>
<dbReference type="AlphaFoldDB" id="A0AAW1Q0N7"/>
<evidence type="ECO:0000256" key="1">
    <source>
        <dbReference type="SAM" id="MobiDB-lite"/>
    </source>
</evidence>
<keyword evidence="3" id="KW-1185">Reference proteome</keyword>
<proteinExistence type="predicted"/>
<feature type="region of interest" description="Disordered" evidence="1">
    <location>
        <begin position="1"/>
        <end position="108"/>
    </location>
</feature>
<organism evidence="2 3">
    <name type="scientific">[Myrmecia] bisecta</name>
    <dbReference type="NCBI Taxonomy" id="41462"/>
    <lineage>
        <taxon>Eukaryota</taxon>
        <taxon>Viridiplantae</taxon>
        <taxon>Chlorophyta</taxon>
        <taxon>core chlorophytes</taxon>
        <taxon>Trebouxiophyceae</taxon>
        <taxon>Trebouxiales</taxon>
        <taxon>Trebouxiaceae</taxon>
        <taxon>Myrmecia</taxon>
    </lineage>
</organism>
<protein>
    <submittedName>
        <fullName evidence="2">Uncharacterized protein</fullName>
    </submittedName>
</protein>
<dbReference type="Proteomes" id="UP001489004">
    <property type="component" value="Unassembled WGS sequence"/>
</dbReference>
<dbReference type="EMBL" id="JALJOR010000006">
    <property type="protein sequence ID" value="KAK9815823.1"/>
    <property type="molecule type" value="Genomic_DNA"/>
</dbReference>
<feature type="compositionally biased region" description="Basic residues" evidence="1">
    <location>
        <begin position="30"/>
        <end position="41"/>
    </location>
</feature>
<evidence type="ECO:0000313" key="3">
    <source>
        <dbReference type="Proteomes" id="UP001489004"/>
    </source>
</evidence>
<sequence length="137" mass="14971">MRALQADESSHEGRTKKRNPQGEVDEAQRPSRRKRMRKAAHPKAAAPPDPEGEDEEEAEGQGRAGEGAEEVIRRSSGCHGGEEDPDPEEAEEAEENEEQPQMTFKAPPARMLPLMKAIADNADEAGALTKMAFIKLA</sequence>
<accession>A0AAW1Q0N7</accession>
<name>A0AAW1Q0N7_9CHLO</name>